<feature type="signal peptide" evidence="9">
    <location>
        <begin position="1"/>
        <end position="29"/>
    </location>
</feature>
<dbReference type="GO" id="GO:0000272">
    <property type="term" value="P:polysaccharide catabolic process"/>
    <property type="evidence" value="ECO:0007669"/>
    <property type="project" value="InterPro"/>
</dbReference>
<name>A0A1Y1HWF4_KLENI</name>
<reference evidence="11 12" key="1">
    <citation type="journal article" date="2014" name="Nat. Commun.">
        <title>Klebsormidium flaccidum genome reveals primary factors for plant terrestrial adaptation.</title>
        <authorList>
            <person name="Hori K."/>
            <person name="Maruyama F."/>
            <person name="Fujisawa T."/>
            <person name="Togashi T."/>
            <person name="Yamamoto N."/>
            <person name="Seo M."/>
            <person name="Sato S."/>
            <person name="Yamada T."/>
            <person name="Mori H."/>
            <person name="Tajima N."/>
            <person name="Moriyama T."/>
            <person name="Ikeuchi M."/>
            <person name="Watanabe M."/>
            <person name="Wada H."/>
            <person name="Kobayashi K."/>
            <person name="Saito M."/>
            <person name="Masuda T."/>
            <person name="Sasaki-Sekimoto Y."/>
            <person name="Mashiguchi K."/>
            <person name="Awai K."/>
            <person name="Shimojima M."/>
            <person name="Masuda S."/>
            <person name="Iwai M."/>
            <person name="Nobusawa T."/>
            <person name="Narise T."/>
            <person name="Kondo S."/>
            <person name="Saito H."/>
            <person name="Sato R."/>
            <person name="Murakawa M."/>
            <person name="Ihara Y."/>
            <person name="Oshima-Yamada Y."/>
            <person name="Ohtaka K."/>
            <person name="Satoh M."/>
            <person name="Sonobe K."/>
            <person name="Ishii M."/>
            <person name="Ohtani R."/>
            <person name="Kanamori-Sato M."/>
            <person name="Honoki R."/>
            <person name="Miyazaki D."/>
            <person name="Mochizuki H."/>
            <person name="Umetsu J."/>
            <person name="Higashi K."/>
            <person name="Shibata D."/>
            <person name="Kamiya Y."/>
            <person name="Sato N."/>
            <person name="Nakamura Y."/>
            <person name="Tabata S."/>
            <person name="Ida S."/>
            <person name="Kurokawa K."/>
            <person name="Ohta H."/>
        </authorList>
    </citation>
    <scope>NUCLEOTIDE SEQUENCE [LARGE SCALE GENOMIC DNA]</scope>
    <source>
        <strain evidence="11 12">NIES-2285</strain>
    </source>
</reference>
<evidence type="ECO:0000256" key="6">
    <source>
        <dbReference type="ARBA" id="ARBA00022729"/>
    </source>
</evidence>
<evidence type="ECO:0000256" key="7">
    <source>
        <dbReference type="ARBA" id="ARBA00022801"/>
    </source>
</evidence>
<dbReference type="Gene3D" id="3.20.20.80">
    <property type="entry name" value="Glycosidases"/>
    <property type="match status" value="1"/>
</dbReference>
<dbReference type="GO" id="GO:0016985">
    <property type="term" value="F:mannan endo-1,4-beta-mannosidase activity"/>
    <property type="evidence" value="ECO:0000318"/>
    <property type="project" value="GO_Central"/>
</dbReference>
<dbReference type="Pfam" id="PF26410">
    <property type="entry name" value="GH5_mannosidase"/>
    <property type="match status" value="2"/>
</dbReference>
<accession>A0A1Y1HWF4</accession>
<evidence type="ECO:0000256" key="4">
    <source>
        <dbReference type="ARBA" id="ARBA00012706"/>
    </source>
</evidence>
<comment type="catalytic activity">
    <reaction evidence="1">
        <text>Random hydrolysis of (1-&gt;4)-beta-D-mannosidic linkages in mannans, galactomannans and glucomannans.</text>
        <dbReference type="EC" id="3.2.1.78"/>
    </reaction>
</comment>
<proteinExistence type="inferred from homology"/>
<keyword evidence="12" id="KW-1185">Reference proteome</keyword>
<dbReference type="OrthoDB" id="406631at2759"/>
<dbReference type="InterPro" id="IPR017853">
    <property type="entry name" value="GH"/>
</dbReference>
<evidence type="ECO:0000313" key="12">
    <source>
        <dbReference type="Proteomes" id="UP000054558"/>
    </source>
</evidence>
<dbReference type="GO" id="GO:0005576">
    <property type="term" value="C:extracellular region"/>
    <property type="evidence" value="ECO:0007669"/>
    <property type="project" value="UniProtKB-SubCell"/>
</dbReference>
<feature type="domain" description="Glycoside hydrolase family 5" evidence="10">
    <location>
        <begin position="273"/>
        <end position="380"/>
    </location>
</feature>
<evidence type="ECO:0000256" key="9">
    <source>
        <dbReference type="SAM" id="SignalP"/>
    </source>
</evidence>
<organism evidence="11 12">
    <name type="scientific">Klebsormidium nitens</name>
    <name type="common">Green alga</name>
    <name type="synonym">Ulothrix nitens</name>
    <dbReference type="NCBI Taxonomy" id="105231"/>
    <lineage>
        <taxon>Eukaryota</taxon>
        <taxon>Viridiplantae</taxon>
        <taxon>Streptophyta</taxon>
        <taxon>Klebsormidiophyceae</taxon>
        <taxon>Klebsormidiales</taxon>
        <taxon>Klebsormidiaceae</taxon>
        <taxon>Klebsormidium</taxon>
    </lineage>
</organism>
<evidence type="ECO:0000259" key="10">
    <source>
        <dbReference type="Pfam" id="PF26410"/>
    </source>
</evidence>
<evidence type="ECO:0000256" key="8">
    <source>
        <dbReference type="ARBA" id="ARBA00023295"/>
    </source>
</evidence>
<comment type="similarity">
    <text evidence="3">Belongs to the glycosyl hydrolase 5 (cellulase A) family.</text>
</comment>
<dbReference type="AlphaFoldDB" id="A0A1Y1HWF4"/>
<keyword evidence="6 9" id="KW-0732">Signal</keyword>
<evidence type="ECO:0000256" key="3">
    <source>
        <dbReference type="ARBA" id="ARBA00005641"/>
    </source>
</evidence>
<dbReference type="InterPro" id="IPR001547">
    <property type="entry name" value="Glyco_hydro_5"/>
</dbReference>
<sequence>MGTAAVRLDRTALLLLGCALLSVWAGSAAADLAMVTRSGRTFYAGSSKFVVHGGNFFPAMMVCSYGDRAQVSNVLTSAASLGLNVLRTWAFSDGPGKLQTAPGQFNEQTFRCLDFVIAEAAKNNIRVILPFVNNWNAYGGKAQYVAWSKQAGSPSSQPDDFYTDANTRAYYKKFVATLLNRRNTITGKVYKDDPAIFGWELMNEPRCESDPSGNTLQVGDVRMMTYDDPGCLTSVNSFDWEPSTAPKEKSIEHSGPSSTARYFLNPGSWASNTGSDFMRNHRVDQIDYLSMHFYADQWIGGTVDDKYNFQVNWVRGHVYDGSATRLNKPVVLGEFGYPISAQRQPSEFVDRNRFFQSVYQSVLTSAQTGGAFGGALYWQLGLNQYQTSPPNTYTVYSPSDVSTLGLISSQSASLKSALGQQ</sequence>
<dbReference type="Proteomes" id="UP000054558">
    <property type="component" value="Unassembled WGS sequence"/>
</dbReference>
<dbReference type="STRING" id="105231.A0A1Y1HWF4"/>
<dbReference type="InterPro" id="IPR045053">
    <property type="entry name" value="MAN-like"/>
</dbReference>
<dbReference type="EC" id="3.2.1.78" evidence="4"/>
<keyword evidence="7 11" id="KW-0378">Hydrolase</keyword>
<feature type="chain" id="PRO_5013299254" description="mannan endo-1,4-beta-mannosidase" evidence="9">
    <location>
        <begin position="30"/>
        <end position="421"/>
    </location>
</feature>
<evidence type="ECO:0000313" key="11">
    <source>
        <dbReference type="EMBL" id="GAQ82980.1"/>
    </source>
</evidence>
<keyword evidence="5" id="KW-0964">Secreted</keyword>
<dbReference type="EMBL" id="DF237080">
    <property type="protein sequence ID" value="GAQ82980.1"/>
    <property type="molecule type" value="Genomic_DNA"/>
</dbReference>
<feature type="domain" description="Glycoside hydrolase family 5" evidence="10">
    <location>
        <begin position="34"/>
        <end position="208"/>
    </location>
</feature>
<dbReference type="PANTHER" id="PTHR31451">
    <property type="match status" value="1"/>
</dbReference>
<comment type="subcellular location">
    <subcellularLocation>
        <location evidence="2">Secreted</location>
    </subcellularLocation>
</comment>
<dbReference type="OMA" id="VTEHMER"/>
<dbReference type="SUPFAM" id="SSF51445">
    <property type="entry name" value="(Trans)glycosidases"/>
    <property type="match status" value="1"/>
</dbReference>
<dbReference type="PANTHER" id="PTHR31451:SF39">
    <property type="entry name" value="MANNAN ENDO-1,4-BETA-MANNOSIDASE 1"/>
    <property type="match status" value="1"/>
</dbReference>
<evidence type="ECO:0000256" key="5">
    <source>
        <dbReference type="ARBA" id="ARBA00022525"/>
    </source>
</evidence>
<keyword evidence="8" id="KW-0326">Glycosidase</keyword>
<gene>
    <name evidence="11" type="ORF">KFL_001310100</name>
</gene>
<protein>
    <recommendedName>
        <fullName evidence="4">mannan endo-1,4-beta-mannosidase</fullName>
        <ecNumber evidence="4">3.2.1.78</ecNumber>
    </recommendedName>
</protein>
<evidence type="ECO:0000256" key="2">
    <source>
        <dbReference type="ARBA" id="ARBA00004613"/>
    </source>
</evidence>
<evidence type="ECO:0000256" key="1">
    <source>
        <dbReference type="ARBA" id="ARBA00001678"/>
    </source>
</evidence>